<dbReference type="PANTHER" id="PTHR43344">
    <property type="entry name" value="PHOSPHOSERINE PHOSPHATASE"/>
    <property type="match status" value="1"/>
</dbReference>
<keyword evidence="1" id="KW-0479">Metal-binding</keyword>
<comment type="caution">
    <text evidence="2">The sequence shown here is derived from an EMBL/GenBank/DDBJ whole genome shotgun (WGS) entry which is preliminary data.</text>
</comment>
<reference evidence="2 3" key="1">
    <citation type="journal article" date="2018" name="Int. J. Syst. Evol. Microbiol.">
        <title>Whole-genome-based revisit of Photorhabdus phylogeny: proposal for the elevation of most Photorhabdus subspecies to the species level and description of one novel species Photorhabdus bodei sp. nov., and one novel subspecies Photorhabdus laumondii subsp. clarkei subsp. nov.</title>
        <authorList>
            <person name="Machado R.A.R."/>
            <person name="Wuthrich D."/>
            <person name="Kuhnert P."/>
            <person name="Arce C.C.M."/>
            <person name="Thonen L."/>
            <person name="Ruiz C."/>
            <person name="Zhang X."/>
            <person name="Robert C.A.M."/>
            <person name="Karimi J."/>
            <person name="Kamali S."/>
            <person name="Ma J."/>
            <person name="Bruggmann R."/>
            <person name="Erb M."/>
        </authorList>
    </citation>
    <scope>NUCLEOTIDE SEQUENCE [LARGE SCALE GENOMIC DNA]</scope>
    <source>
        <strain evidence="2 3">BOJ-47</strain>
    </source>
</reference>
<accession>A0A329VGH8</accession>
<evidence type="ECO:0000256" key="1">
    <source>
        <dbReference type="ARBA" id="ARBA00022723"/>
    </source>
</evidence>
<dbReference type="Pfam" id="PF12710">
    <property type="entry name" value="HAD"/>
    <property type="match status" value="1"/>
</dbReference>
<proteinExistence type="predicted"/>
<dbReference type="RefSeq" id="WP_113025757.1">
    <property type="nucleotide sequence ID" value="NZ_CAWNWQ010000013.1"/>
</dbReference>
<sequence>MKVLHVFDMDGTLLRGTTASLEIARTMNCLTELHLLEKQFSQGDIDTKKFAAELQRLWSKLQYVDVAKVFHASPWIGGIKEVFDDIRTKGEISMVITLSPDFFAQHLKKFGVDIVVASNFPALPFRESIDPEQILTPESKLQIVKKYVQEHGLNLEKCVAYGDSGSDIPLFNALTNTVAINGTDKIREIALIHYEGNDLWQPYQLIRKKISDENIAMS</sequence>
<dbReference type="InterPro" id="IPR023214">
    <property type="entry name" value="HAD_sf"/>
</dbReference>
<dbReference type="Gene3D" id="3.40.50.1000">
    <property type="entry name" value="HAD superfamily/HAD-like"/>
    <property type="match status" value="1"/>
</dbReference>
<dbReference type="AlphaFoldDB" id="A0A329VGH8"/>
<name>A0A329VGH8_9GAMM</name>
<evidence type="ECO:0000313" key="2">
    <source>
        <dbReference type="EMBL" id="RAW90774.1"/>
    </source>
</evidence>
<dbReference type="InterPro" id="IPR036412">
    <property type="entry name" value="HAD-like_sf"/>
</dbReference>
<dbReference type="NCBIfam" id="TIGR01488">
    <property type="entry name" value="HAD-SF-IB"/>
    <property type="match status" value="1"/>
</dbReference>
<dbReference type="Proteomes" id="UP000250870">
    <property type="component" value="Unassembled WGS sequence"/>
</dbReference>
<protein>
    <submittedName>
        <fullName evidence="2">Hydrolase</fullName>
    </submittedName>
</protein>
<keyword evidence="2" id="KW-0378">Hydrolase</keyword>
<dbReference type="GO" id="GO:0016787">
    <property type="term" value="F:hydrolase activity"/>
    <property type="evidence" value="ECO:0007669"/>
    <property type="project" value="UniProtKB-KW"/>
</dbReference>
<dbReference type="InterPro" id="IPR050582">
    <property type="entry name" value="HAD-like_SerB"/>
</dbReference>
<dbReference type="GO" id="GO:0046872">
    <property type="term" value="F:metal ion binding"/>
    <property type="evidence" value="ECO:0007669"/>
    <property type="project" value="UniProtKB-KW"/>
</dbReference>
<dbReference type="SUPFAM" id="SSF56784">
    <property type="entry name" value="HAD-like"/>
    <property type="match status" value="1"/>
</dbReference>
<dbReference type="EMBL" id="NSCI01000013">
    <property type="protein sequence ID" value="RAW90774.1"/>
    <property type="molecule type" value="Genomic_DNA"/>
</dbReference>
<gene>
    <name evidence="2" type="ORF">CKY01_11230</name>
</gene>
<organism evidence="2 3">
    <name type="scientific">Photorhabdus laumondii subsp. clarkei</name>
    <dbReference type="NCBI Taxonomy" id="2029685"/>
    <lineage>
        <taxon>Bacteria</taxon>
        <taxon>Pseudomonadati</taxon>
        <taxon>Pseudomonadota</taxon>
        <taxon>Gammaproteobacteria</taxon>
        <taxon>Enterobacterales</taxon>
        <taxon>Morganellaceae</taxon>
        <taxon>Photorhabdus</taxon>
    </lineage>
</organism>
<evidence type="ECO:0000313" key="3">
    <source>
        <dbReference type="Proteomes" id="UP000250870"/>
    </source>
</evidence>